<accession>A0A5C5FZI1</accession>
<reference evidence="2 3" key="1">
    <citation type="submission" date="2019-03" db="EMBL/GenBank/DDBJ databases">
        <title>Rhodosporidium diobovatum UCD-FST 08-225 genome sequencing, assembly, and annotation.</title>
        <authorList>
            <person name="Fakankun I.U."/>
            <person name="Fristensky B."/>
            <person name="Levin D.B."/>
        </authorList>
    </citation>
    <scope>NUCLEOTIDE SEQUENCE [LARGE SCALE GENOMIC DNA]</scope>
    <source>
        <strain evidence="2 3">UCD-FST 08-225</strain>
    </source>
</reference>
<name>A0A5C5FZI1_9BASI</name>
<evidence type="ECO:0000313" key="3">
    <source>
        <dbReference type="Proteomes" id="UP000311382"/>
    </source>
</evidence>
<sequence>MPSFKTILASIALVALSFTSVSATVAPAGVVRRDTVAARHVSPSGAVARRANAAKALKKRAMFKGQASSIMKGTKLAAVARRIRCGTNRVCENRAPLGPANSANVCYRGACAYACNSGFAQQGDQCVPALATGATCAGVTCDVPANGYALCNNGACEVGCNLGYTRYSTNGDLSGPYVCIDTLNDATRCGTGANLVNCPQSYNGIGEPECRNGNCRVACPSGYTLRRANSDSNPFYCYNGLGSLVN</sequence>
<dbReference type="Proteomes" id="UP000311382">
    <property type="component" value="Unassembled WGS sequence"/>
</dbReference>
<dbReference type="OrthoDB" id="2525203at2759"/>
<evidence type="ECO:0000256" key="1">
    <source>
        <dbReference type="SAM" id="SignalP"/>
    </source>
</evidence>
<proteinExistence type="predicted"/>
<feature type="signal peptide" evidence="1">
    <location>
        <begin position="1"/>
        <end position="23"/>
    </location>
</feature>
<keyword evidence="3" id="KW-1185">Reference proteome</keyword>
<gene>
    <name evidence="2" type="ORF">DMC30DRAFT_415772</name>
</gene>
<keyword evidence="1" id="KW-0732">Signal</keyword>
<protein>
    <submittedName>
        <fullName evidence="2">Uncharacterized protein</fullName>
    </submittedName>
</protein>
<comment type="caution">
    <text evidence="2">The sequence shown here is derived from an EMBL/GenBank/DDBJ whole genome shotgun (WGS) entry which is preliminary data.</text>
</comment>
<organism evidence="2 3">
    <name type="scientific">Rhodotorula diobovata</name>
    <dbReference type="NCBI Taxonomy" id="5288"/>
    <lineage>
        <taxon>Eukaryota</taxon>
        <taxon>Fungi</taxon>
        <taxon>Dikarya</taxon>
        <taxon>Basidiomycota</taxon>
        <taxon>Pucciniomycotina</taxon>
        <taxon>Microbotryomycetes</taxon>
        <taxon>Sporidiobolales</taxon>
        <taxon>Sporidiobolaceae</taxon>
        <taxon>Rhodotorula</taxon>
    </lineage>
</organism>
<dbReference type="EMBL" id="SOZI01000038">
    <property type="protein sequence ID" value="TNY21706.1"/>
    <property type="molecule type" value="Genomic_DNA"/>
</dbReference>
<dbReference type="AlphaFoldDB" id="A0A5C5FZI1"/>
<evidence type="ECO:0000313" key="2">
    <source>
        <dbReference type="EMBL" id="TNY21706.1"/>
    </source>
</evidence>
<feature type="chain" id="PRO_5022942065" evidence="1">
    <location>
        <begin position="24"/>
        <end position="246"/>
    </location>
</feature>